<evidence type="ECO:0000313" key="1">
    <source>
        <dbReference type="EMBL" id="MEQ2259870.1"/>
    </source>
</evidence>
<sequence length="127" mass="14372">MLFFVQIRSGKGPPNRADILLSALKELLESLFSHPVDANLICAVNLLKLTGSILDDAWKKRGESHMEELVRRIETILLDATCSRCVYYRPNLCLEDLNLSKLCKTNLPINVQLVIEGSHPLFLFCFV</sequence>
<keyword evidence="2" id="KW-1185">Reference proteome</keyword>
<dbReference type="InterPro" id="IPR051367">
    <property type="entry name" value="mRNA_TranslReg/HistoneTransl"/>
</dbReference>
<protein>
    <submittedName>
        <fullName evidence="1">Uncharacterized protein</fullName>
    </submittedName>
</protein>
<dbReference type="EMBL" id="JAHRIM010008044">
    <property type="protein sequence ID" value="MEQ2259870.1"/>
    <property type="molecule type" value="Genomic_DNA"/>
</dbReference>
<reference evidence="1 2" key="1">
    <citation type="submission" date="2021-06" db="EMBL/GenBank/DDBJ databases">
        <authorList>
            <person name="Palmer J.M."/>
        </authorList>
    </citation>
    <scope>NUCLEOTIDE SEQUENCE [LARGE SCALE GENOMIC DNA]</scope>
    <source>
        <strain evidence="1 2">XR_2019</strain>
        <tissue evidence="1">Muscle</tissue>
    </source>
</reference>
<name>A0ABV0VRL3_9TELE</name>
<dbReference type="PANTHER" id="PTHR23254">
    <property type="entry name" value="EIF4G DOMAIN PROTEIN"/>
    <property type="match status" value="1"/>
</dbReference>
<dbReference type="Gene3D" id="1.25.40.180">
    <property type="match status" value="1"/>
</dbReference>
<organism evidence="1 2">
    <name type="scientific">Xenotaenia resolanae</name>
    <dbReference type="NCBI Taxonomy" id="208358"/>
    <lineage>
        <taxon>Eukaryota</taxon>
        <taxon>Metazoa</taxon>
        <taxon>Chordata</taxon>
        <taxon>Craniata</taxon>
        <taxon>Vertebrata</taxon>
        <taxon>Euteleostomi</taxon>
        <taxon>Actinopterygii</taxon>
        <taxon>Neopterygii</taxon>
        <taxon>Teleostei</taxon>
        <taxon>Neoteleostei</taxon>
        <taxon>Acanthomorphata</taxon>
        <taxon>Ovalentaria</taxon>
        <taxon>Atherinomorphae</taxon>
        <taxon>Cyprinodontiformes</taxon>
        <taxon>Goodeidae</taxon>
        <taxon>Xenotaenia</taxon>
    </lineage>
</organism>
<dbReference type="Proteomes" id="UP001444071">
    <property type="component" value="Unassembled WGS sequence"/>
</dbReference>
<accession>A0ABV0VRL3</accession>
<dbReference type="PANTHER" id="PTHR23254:SF15">
    <property type="entry name" value="POLYADENYLATE-BINDING PROTEIN-INTERACTING PROTEIN 1"/>
    <property type="match status" value="1"/>
</dbReference>
<comment type="caution">
    <text evidence="1">The sequence shown here is derived from an EMBL/GenBank/DDBJ whole genome shotgun (WGS) entry which is preliminary data.</text>
</comment>
<evidence type="ECO:0000313" key="2">
    <source>
        <dbReference type="Proteomes" id="UP001444071"/>
    </source>
</evidence>
<gene>
    <name evidence="1" type="ORF">XENORESO_020510</name>
</gene>
<proteinExistence type="predicted"/>